<name>A0A2S5SSX2_9BURK</name>
<evidence type="ECO:0000256" key="6">
    <source>
        <dbReference type="ARBA" id="ARBA00022840"/>
    </source>
</evidence>
<dbReference type="OrthoDB" id="9804819at2"/>
<comment type="caution">
    <text evidence="8">The sequence shown here is derived from an EMBL/GenBank/DDBJ whole genome shotgun (WGS) entry which is preliminary data.</text>
</comment>
<dbReference type="GO" id="GO:0016887">
    <property type="term" value="F:ATP hydrolysis activity"/>
    <property type="evidence" value="ECO:0007669"/>
    <property type="project" value="InterPro"/>
</dbReference>
<dbReference type="InterPro" id="IPR050763">
    <property type="entry name" value="ABC_transporter_ATP-binding"/>
</dbReference>
<dbReference type="InterPro" id="IPR003593">
    <property type="entry name" value="AAA+_ATPase"/>
</dbReference>
<dbReference type="PANTHER" id="PTHR42711">
    <property type="entry name" value="ABC TRANSPORTER ATP-BINDING PROTEIN"/>
    <property type="match status" value="1"/>
</dbReference>
<dbReference type="Pfam" id="PF00005">
    <property type="entry name" value="ABC_tran"/>
    <property type="match status" value="1"/>
</dbReference>
<protein>
    <submittedName>
        <fullName evidence="8">ABC transporter ATP-binding protein</fullName>
    </submittedName>
</protein>
<accession>A0A2S5SSX2</accession>
<dbReference type="Gene3D" id="3.40.50.300">
    <property type="entry name" value="P-loop containing nucleotide triphosphate hydrolases"/>
    <property type="match status" value="1"/>
</dbReference>
<dbReference type="SMART" id="SM00382">
    <property type="entry name" value="AAA"/>
    <property type="match status" value="1"/>
</dbReference>
<evidence type="ECO:0000256" key="3">
    <source>
        <dbReference type="ARBA" id="ARBA00022458"/>
    </source>
</evidence>
<keyword evidence="3" id="KW-0536">Nodulation</keyword>
<dbReference type="GO" id="GO:0005524">
    <property type="term" value="F:ATP binding"/>
    <property type="evidence" value="ECO:0007669"/>
    <property type="project" value="UniProtKB-KW"/>
</dbReference>
<keyword evidence="5" id="KW-0547">Nucleotide-binding</keyword>
<dbReference type="CDD" id="cd03230">
    <property type="entry name" value="ABC_DR_subfamily_A"/>
    <property type="match status" value="1"/>
</dbReference>
<dbReference type="InterPro" id="IPR017871">
    <property type="entry name" value="ABC_transporter-like_CS"/>
</dbReference>
<dbReference type="Proteomes" id="UP000238605">
    <property type="component" value="Unassembled WGS sequence"/>
</dbReference>
<proteinExistence type="inferred from homology"/>
<keyword evidence="4" id="KW-0472">Membrane</keyword>
<dbReference type="EMBL" id="PSNX01000011">
    <property type="protein sequence ID" value="PPE65838.1"/>
    <property type="molecule type" value="Genomic_DNA"/>
</dbReference>
<reference evidence="8 9" key="1">
    <citation type="submission" date="2018-02" db="EMBL/GenBank/DDBJ databases">
        <title>Reclassifiation of [Polyangium] brachysporum DSM 7029 as Guopingzhaonella breviflexa gen. nov., sp. nov., a member of the family Comamonadaceae.</title>
        <authorList>
            <person name="Tang B."/>
        </authorList>
    </citation>
    <scope>NUCLEOTIDE SEQUENCE [LARGE SCALE GENOMIC DNA]</scope>
    <source>
        <strain evidence="8 9">BCRC 80649</strain>
    </source>
</reference>
<dbReference type="SUPFAM" id="SSF52540">
    <property type="entry name" value="P-loop containing nucleoside triphosphate hydrolases"/>
    <property type="match status" value="1"/>
</dbReference>
<comment type="similarity">
    <text evidence="1">Belongs to the ABC transporter superfamily.</text>
</comment>
<feature type="domain" description="ABC transporter" evidence="7">
    <location>
        <begin position="4"/>
        <end position="236"/>
    </location>
</feature>
<keyword evidence="6 8" id="KW-0067">ATP-binding</keyword>
<evidence type="ECO:0000256" key="2">
    <source>
        <dbReference type="ARBA" id="ARBA00022448"/>
    </source>
</evidence>
<dbReference type="InterPro" id="IPR027417">
    <property type="entry name" value="P-loop_NTPase"/>
</dbReference>
<keyword evidence="4" id="KW-1003">Cell membrane</keyword>
<dbReference type="PANTHER" id="PTHR42711:SF5">
    <property type="entry name" value="ABC TRANSPORTER ATP-BINDING PROTEIN NATA"/>
    <property type="match status" value="1"/>
</dbReference>
<evidence type="ECO:0000256" key="4">
    <source>
        <dbReference type="ARBA" id="ARBA00022475"/>
    </source>
</evidence>
<evidence type="ECO:0000313" key="8">
    <source>
        <dbReference type="EMBL" id="PPE65838.1"/>
    </source>
</evidence>
<keyword evidence="2" id="KW-0813">Transport</keyword>
<evidence type="ECO:0000256" key="1">
    <source>
        <dbReference type="ARBA" id="ARBA00005417"/>
    </source>
</evidence>
<dbReference type="PROSITE" id="PS50893">
    <property type="entry name" value="ABC_TRANSPORTER_2"/>
    <property type="match status" value="1"/>
</dbReference>
<dbReference type="PROSITE" id="PS00211">
    <property type="entry name" value="ABC_TRANSPORTER_1"/>
    <property type="match status" value="1"/>
</dbReference>
<dbReference type="InterPro" id="IPR003439">
    <property type="entry name" value="ABC_transporter-like_ATP-bd"/>
</dbReference>
<gene>
    <name evidence="8" type="ORF">C1704_13075</name>
</gene>
<evidence type="ECO:0000259" key="7">
    <source>
        <dbReference type="PROSITE" id="PS50893"/>
    </source>
</evidence>
<organism evidence="8 9">
    <name type="scientific">Caldimonas caldifontis</name>
    <dbReference type="NCBI Taxonomy" id="1452508"/>
    <lineage>
        <taxon>Bacteria</taxon>
        <taxon>Pseudomonadati</taxon>
        <taxon>Pseudomonadota</taxon>
        <taxon>Betaproteobacteria</taxon>
        <taxon>Burkholderiales</taxon>
        <taxon>Sphaerotilaceae</taxon>
        <taxon>Caldimonas</taxon>
    </lineage>
</organism>
<dbReference type="AlphaFoldDB" id="A0A2S5SSX2"/>
<keyword evidence="9" id="KW-1185">Reference proteome</keyword>
<evidence type="ECO:0000313" key="9">
    <source>
        <dbReference type="Proteomes" id="UP000238605"/>
    </source>
</evidence>
<sequence length="317" mass="34715">MSAVSFQQVSKTYHTSRGPLQALREVSFNIEPGEFFGLLGPNGAGKTTLISILAGLSRATSGRVAVHGHDVVADYAAARRQLGIVPQELVFDPFFSVREALRIQSGYFGVRHNDDWIDELLANLGLADKANANMRQLSGGMKRRVLVAQALVHRPPVIVLDEPTAGVDVELRQTLWQFIARLNREGHTVLLTTHYLEEAEALCHRIAMLKAGQVVALDRTSALLSGRASTMLRFKTDDPLPPSLADVARVTGRIAQIKAHDAQEVEEVLSALRLHGVAVEDLEIGRADLEDVFLEIMQDDTAPVFLDHPSPLEEVPS</sequence>
<dbReference type="RefSeq" id="WP_104303171.1">
    <property type="nucleotide sequence ID" value="NZ_PSNX01000011.1"/>
</dbReference>
<evidence type="ECO:0000256" key="5">
    <source>
        <dbReference type="ARBA" id="ARBA00022741"/>
    </source>
</evidence>